<accession>A0A561QJ77</accession>
<name>A0A561QJ77_9HYPH</name>
<gene>
    <name evidence="1" type="ORF">FHW37_106369</name>
</gene>
<keyword evidence="2" id="KW-1185">Reference proteome</keyword>
<dbReference type="Proteomes" id="UP000320653">
    <property type="component" value="Unassembled WGS sequence"/>
</dbReference>
<comment type="caution">
    <text evidence="1">The sequence shown here is derived from an EMBL/GenBank/DDBJ whole genome shotgun (WGS) entry which is preliminary data.</text>
</comment>
<dbReference type="AlphaFoldDB" id="A0A561QJ77"/>
<organism evidence="1 2">
    <name type="scientific">Neorhizobium alkalisoli</name>
    <dbReference type="NCBI Taxonomy" id="528178"/>
    <lineage>
        <taxon>Bacteria</taxon>
        <taxon>Pseudomonadati</taxon>
        <taxon>Pseudomonadota</taxon>
        <taxon>Alphaproteobacteria</taxon>
        <taxon>Hyphomicrobiales</taxon>
        <taxon>Rhizobiaceae</taxon>
        <taxon>Rhizobium/Agrobacterium group</taxon>
        <taxon>Neorhizobium</taxon>
    </lineage>
</organism>
<evidence type="ECO:0000313" key="1">
    <source>
        <dbReference type="EMBL" id="TWF50405.1"/>
    </source>
</evidence>
<reference evidence="1 2" key="1">
    <citation type="submission" date="2019-06" db="EMBL/GenBank/DDBJ databases">
        <title>Sorghum-associated microbial communities from plants grown in Nebraska, USA.</title>
        <authorList>
            <person name="Schachtman D."/>
        </authorList>
    </citation>
    <scope>NUCLEOTIDE SEQUENCE [LARGE SCALE GENOMIC DNA]</scope>
    <source>
        <strain evidence="1 2">1225</strain>
    </source>
</reference>
<proteinExistence type="predicted"/>
<evidence type="ECO:0000313" key="2">
    <source>
        <dbReference type="Proteomes" id="UP000320653"/>
    </source>
</evidence>
<sequence>MTEDEEDLGFILFASHEGDWPPPGPNDCVFNGFPYDPSLLETPEARFVADHKGREWSADFTYTDEEMTVLIDMDTGWTFELKSNAGGNSWTARKGEETLSGTGQFL</sequence>
<dbReference type="EMBL" id="VIWP01000006">
    <property type="protein sequence ID" value="TWF50405.1"/>
    <property type="molecule type" value="Genomic_DNA"/>
</dbReference>
<protein>
    <submittedName>
        <fullName evidence="1">Uncharacterized protein</fullName>
    </submittedName>
</protein>